<keyword evidence="3" id="KW-1185">Reference proteome</keyword>
<accession>A0A8S9Z075</accession>
<keyword evidence="1" id="KW-0732">Signal</keyword>
<dbReference type="OrthoDB" id="6253117at2759"/>
<dbReference type="EMBL" id="JTDE01001644">
    <property type="protein sequence ID" value="KAF7258581.1"/>
    <property type="molecule type" value="Genomic_DNA"/>
</dbReference>
<feature type="chain" id="PRO_5035732601" evidence="1">
    <location>
        <begin position="18"/>
        <end position="72"/>
    </location>
</feature>
<organism evidence="2 3">
    <name type="scientific">Paragonimus skrjabini miyazakii</name>
    <dbReference type="NCBI Taxonomy" id="59628"/>
    <lineage>
        <taxon>Eukaryota</taxon>
        <taxon>Metazoa</taxon>
        <taxon>Spiralia</taxon>
        <taxon>Lophotrochozoa</taxon>
        <taxon>Platyhelminthes</taxon>
        <taxon>Trematoda</taxon>
        <taxon>Digenea</taxon>
        <taxon>Plagiorchiida</taxon>
        <taxon>Troglotremata</taxon>
        <taxon>Troglotrematidae</taxon>
        <taxon>Paragonimus</taxon>
    </lineage>
</organism>
<dbReference type="Proteomes" id="UP000822476">
    <property type="component" value="Unassembled WGS sequence"/>
</dbReference>
<protein>
    <submittedName>
        <fullName evidence="2">Uncharacterized protein</fullName>
    </submittedName>
</protein>
<evidence type="ECO:0000313" key="3">
    <source>
        <dbReference type="Proteomes" id="UP000822476"/>
    </source>
</evidence>
<name>A0A8S9Z075_9TREM</name>
<gene>
    <name evidence="2" type="ORF">EG68_04032</name>
</gene>
<evidence type="ECO:0000256" key="1">
    <source>
        <dbReference type="SAM" id="SignalP"/>
    </source>
</evidence>
<sequence length="72" mass="8191">MLSQILFTVFIMTICTNSPITTNALSLSPSEERIAAFILERLRSNDYDNPEDYDGVRLQSPTKRAVRLMRLG</sequence>
<proteinExistence type="predicted"/>
<reference evidence="2" key="1">
    <citation type="submission" date="2019-07" db="EMBL/GenBank/DDBJ databases">
        <title>Annotation for the trematode Paragonimus miyazaki's.</title>
        <authorList>
            <person name="Choi Y.-J."/>
        </authorList>
    </citation>
    <scope>NUCLEOTIDE SEQUENCE</scope>
    <source>
        <strain evidence="2">Japan</strain>
    </source>
</reference>
<feature type="signal peptide" evidence="1">
    <location>
        <begin position="1"/>
        <end position="17"/>
    </location>
</feature>
<comment type="caution">
    <text evidence="2">The sequence shown here is derived from an EMBL/GenBank/DDBJ whole genome shotgun (WGS) entry which is preliminary data.</text>
</comment>
<evidence type="ECO:0000313" key="2">
    <source>
        <dbReference type="EMBL" id="KAF7258581.1"/>
    </source>
</evidence>
<dbReference type="AlphaFoldDB" id="A0A8S9Z075"/>